<feature type="coiled-coil region" evidence="1">
    <location>
        <begin position="190"/>
        <end position="240"/>
    </location>
</feature>
<protein>
    <submittedName>
        <fullName evidence="3">Exonuclease SbcC</fullName>
    </submittedName>
</protein>
<comment type="caution">
    <text evidence="3">The sequence shown here is derived from an EMBL/GenBank/DDBJ whole genome shotgun (WGS) entry which is preliminary data.</text>
</comment>
<feature type="coiled-coil region" evidence="1">
    <location>
        <begin position="481"/>
        <end position="515"/>
    </location>
</feature>
<dbReference type="InterPro" id="IPR027417">
    <property type="entry name" value="P-loop_NTPase"/>
</dbReference>
<keyword evidence="1" id="KW-0175">Coiled coil</keyword>
<dbReference type="InterPro" id="IPR038729">
    <property type="entry name" value="Rad50/SbcC_AAA"/>
</dbReference>
<gene>
    <name evidence="3" type="ORF">JN11_00673</name>
</gene>
<dbReference type="PANTHER" id="PTHR32114:SF2">
    <property type="entry name" value="ABC TRANSPORTER ABCH.3"/>
    <property type="match status" value="1"/>
</dbReference>
<dbReference type="SUPFAM" id="SSF52540">
    <property type="entry name" value="P-loop containing nucleoside triphosphate hydrolases"/>
    <property type="match status" value="1"/>
</dbReference>
<dbReference type="OrthoDB" id="7029750at2"/>
<dbReference type="GO" id="GO:0016887">
    <property type="term" value="F:ATP hydrolysis activity"/>
    <property type="evidence" value="ECO:0007669"/>
    <property type="project" value="InterPro"/>
</dbReference>
<evidence type="ECO:0000313" key="4">
    <source>
        <dbReference type="Proteomes" id="UP000317010"/>
    </source>
</evidence>
<dbReference type="GO" id="GO:0006302">
    <property type="term" value="P:double-strand break repair"/>
    <property type="evidence" value="ECO:0007669"/>
    <property type="project" value="InterPro"/>
</dbReference>
<dbReference type="PANTHER" id="PTHR32114">
    <property type="entry name" value="ABC TRANSPORTER ABCH.3"/>
    <property type="match status" value="1"/>
</dbReference>
<dbReference type="Proteomes" id="UP000317010">
    <property type="component" value="Unassembled WGS sequence"/>
</dbReference>
<feature type="domain" description="Rad50/SbcC-type AAA" evidence="2">
    <location>
        <begin position="5"/>
        <end position="231"/>
    </location>
</feature>
<dbReference type="EMBL" id="VLLI01000001">
    <property type="protein sequence ID" value="TWJ04949.1"/>
    <property type="molecule type" value="Genomic_DNA"/>
</dbReference>
<keyword evidence="3" id="KW-0540">Nuclease</keyword>
<keyword evidence="3" id="KW-0378">Hydrolase</keyword>
<reference evidence="3 4" key="1">
    <citation type="submission" date="2019-07" db="EMBL/GenBank/DDBJ databases">
        <title>Genomic Encyclopedia of Archaeal and Bacterial Type Strains, Phase II (KMG-II): from individual species to whole genera.</title>
        <authorList>
            <person name="Goeker M."/>
        </authorList>
    </citation>
    <scope>NUCLEOTIDE SEQUENCE [LARGE SCALE GENOMIC DNA]</scope>
    <source>
        <strain evidence="3 4">ATCC BAA-1854</strain>
    </source>
</reference>
<accession>A0A562UH47</accession>
<dbReference type="RefSeq" id="WP_144909580.1">
    <property type="nucleotide sequence ID" value="NZ_VLLI01000001.1"/>
</dbReference>
<evidence type="ECO:0000259" key="2">
    <source>
        <dbReference type="Pfam" id="PF13476"/>
    </source>
</evidence>
<keyword evidence="4" id="KW-1185">Reference proteome</keyword>
<feature type="coiled-coil region" evidence="1">
    <location>
        <begin position="355"/>
        <end position="441"/>
    </location>
</feature>
<proteinExistence type="predicted"/>
<organism evidence="3 4">
    <name type="scientific">Mucilaginibacter frigoritolerans</name>
    <dbReference type="NCBI Taxonomy" id="652788"/>
    <lineage>
        <taxon>Bacteria</taxon>
        <taxon>Pseudomonadati</taxon>
        <taxon>Bacteroidota</taxon>
        <taxon>Sphingobacteriia</taxon>
        <taxon>Sphingobacteriales</taxon>
        <taxon>Sphingobacteriaceae</taxon>
        <taxon>Mucilaginibacter</taxon>
    </lineage>
</organism>
<dbReference type="Gene3D" id="3.40.50.300">
    <property type="entry name" value="P-loop containing nucleotide triphosphate hydrolases"/>
    <property type="match status" value="2"/>
</dbReference>
<dbReference type="Pfam" id="PF13476">
    <property type="entry name" value="AAA_23"/>
    <property type="match status" value="1"/>
</dbReference>
<dbReference type="GO" id="GO:0004527">
    <property type="term" value="F:exonuclease activity"/>
    <property type="evidence" value="ECO:0007669"/>
    <property type="project" value="UniProtKB-KW"/>
</dbReference>
<dbReference type="AlphaFoldDB" id="A0A562UH47"/>
<name>A0A562UH47_9SPHI</name>
<evidence type="ECO:0000313" key="3">
    <source>
        <dbReference type="EMBL" id="TWJ04949.1"/>
    </source>
</evidence>
<keyword evidence="3" id="KW-0269">Exonuclease</keyword>
<dbReference type="Gene3D" id="1.10.287.1490">
    <property type="match status" value="1"/>
</dbReference>
<sequence length="1045" mass="120404">MKIRKVEIQAFRAYDEVKDGTFDFSLKDGRVADFVSLYAPNGFGKTSFYDAVEWGVTKNIYRFTRQDINKAYAHDEKQLKYELAPQKSPHYILRNKNSPPERASFVKLDLQGFPNITGEELEELPRKDSSDYLFNEKATQNIYFRDVILSQDNIDAFLKEDDPHQRYKKFMDFFGDKELDRYFTNILCLIRANDQKISGLEAELDRLRQELPLDTDNQILEKVNQKINDLAAQGEQMNQVLPTYTEQDFITFSNHISDRKIVVNHQKEATAELLTVLESNQSKIVDFLILRSRIRSEQGKMAELERFKSVFEQQTKLNNELSNKALEINKTTAEIKKTQELIDKLPAFTRALSSIAGQQEEIKNQRDLIARQEIQLADITKQFNSLNAQLNSANTSLYNLSQKQSEIEGLKETSESSEREATRLRDQIKNETAKIATIDQKIQVLTEAQAAFESDIREIGKNNFSEALKKDSAFSAFIANIDLENQKLKELNTTLKKIEEEISQSNVLNNELKQIITITSGYINKTQSPTCPVCLHEYDNFEELSQRVLNNPLLDVLVQEKLTRKNDLTGQITAAVDDVAAARSEMLKLKNEQLLANRTEFKDLNLEKTRLSLELTNLRNALEKTETRIRDIFVKTEGVTISEYQKKISDNITQKNSDVEQTNKKIDEQTKASNELKAFIEAWNKTLTTLESGIKAYRASEDYLLLDNYIRRNGLDENVTADYFNDLLLNLNRVLTNYRTEEKELQSRIKVLADTLSQQNVLSLDGDIKDLRDSITVNKEVTDAFERFLNQHFSNIPNVDTQDILDEHFDTAQTEARQKINDVESLLANFEKLEDYKNNVLPYLKFKATELLIANLEKSILQQKEVVGVSLVTEKDKLSAFINLQIESFFYEDLINQLYKKVDPHPEYKKIKFKCDFHGDKPKLNVFVTTGNEDIHLIPNLYFSTAQMNILSLSIFLAKALNAHDEAGNAIDCIFIDDPIQSMDSINILSTIDLLRSIVVNFDKQIILSTHDENFFYLLQRKIPTDLFNSKFVELETFGKVKSEK</sequence>
<feature type="coiled-coil region" evidence="1">
    <location>
        <begin position="572"/>
        <end position="628"/>
    </location>
</feature>
<evidence type="ECO:0000256" key="1">
    <source>
        <dbReference type="SAM" id="Coils"/>
    </source>
</evidence>